<dbReference type="EMBL" id="OR769223">
    <property type="protein sequence ID" value="WQJ53376.1"/>
    <property type="molecule type" value="Genomic_DNA"/>
</dbReference>
<proteinExistence type="predicted"/>
<accession>A0ABZ0Z2I7</accession>
<reference evidence="1 2" key="1">
    <citation type="submission" date="2023-11" db="EMBL/GenBank/DDBJ databases">
        <authorList>
            <person name="Cook R."/>
            <person name="Crisci M."/>
            <person name="Pye H."/>
            <person name="Adriaenssens E."/>
            <person name="Santini J."/>
        </authorList>
    </citation>
    <scope>NUCLEOTIDE SEQUENCE [LARGE SCALE GENOMIC DNA]</scope>
    <source>
        <strain evidence="1">Lak_Megaphage_Sonny</strain>
    </source>
</reference>
<protein>
    <submittedName>
        <fullName evidence="1">Uncharacterized protein</fullName>
    </submittedName>
</protein>
<sequence>MINRTFMPGKVFTITRHKVGYHLEKGETNLHYAYLHEVSPIEINENILKLFGFNITQENRYIFNDTQIKQIYVHDDENVCISISIQANGKLFLNGYTLGEHSKSIFGYLRYVHELQQFIEYLDYKCFPNMEDFKNSVKDDLEKKQKEIAAEKN</sequence>
<keyword evidence="2" id="KW-1185">Reference proteome</keyword>
<evidence type="ECO:0000313" key="1">
    <source>
        <dbReference type="EMBL" id="WQJ53376.1"/>
    </source>
</evidence>
<evidence type="ECO:0000313" key="2">
    <source>
        <dbReference type="Proteomes" id="UP001358193"/>
    </source>
</evidence>
<organism evidence="1 2">
    <name type="scientific">phage Lak_Megaphage_Sonny</name>
    <dbReference type="NCBI Taxonomy" id="3109229"/>
    <lineage>
        <taxon>Viruses</taxon>
        <taxon>Duplodnaviria</taxon>
        <taxon>Heunggongvirae</taxon>
        <taxon>Uroviricota</taxon>
        <taxon>Caudoviricetes</taxon>
        <taxon>Caudoviricetes code 15 clade</taxon>
    </lineage>
</organism>
<dbReference type="Proteomes" id="UP001358193">
    <property type="component" value="Segment"/>
</dbReference>
<name>A0ABZ0Z2I7_9CAUD</name>